<keyword evidence="3" id="KW-1185">Reference proteome</keyword>
<evidence type="ECO:0000313" key="2">
    <source>
        <dbReference type="EMBL" id="KHJ90367.1"/>
    </source>
</evidence>
<evidence type="ECO:0000256" key="1">
    <source>
        <dbReference type="SAM" id="Phobius"/>
    </source>
</evidence>
<name>A0A0B1T3J2_OESDE</name>
<dbReference type="AlphaFoldDB" id="A0A0B1T3J2"/>
<gene>
    <name evidence="2" type="ORF">OESDEN_09790</name>
</gene>
<feature type="transmembrane region" description="Helical" evidence="1">
    <location>
        <begin position="31"/>
        <end position="49"/>
    </location>
</feature>
<accession>A0A0B1T3J2</accession>
<sequence length="73" mass="8100">MKKKATKSPNINEETTEVTRGFDSLDAGTKVLLIGGACLLSLLILYCLYRICCYISDPTDEAYLQHMKKVPSS</sequence>
<keyword evidence="1" id="KW-1133">Transmembrane helix</keyword>
<organism evidence="2 3">
    <name type="scientific">Oesophagostomum dentatum</name>
    <name type="common">Nodular worm</name>
    <dbReference type="NCBI Taxonomy" id="61180"/>
    <lineage>
        <taxon>Eukaryota</taxon>
        <taxon>Metazoa</taxon>
        <taxon>Ecdysozoa</taxon>
        <taxon>Nematoda</taxon>
        <taxon>Chromadorea</taxon>
        <taxon>Rhabditida</taxon>
        <taxon>Rhabditina</taxon>
        <taxon>Rhabditomorpha</taxon>
        <taxon>Strongyloidea</taxon>
        <taxon>Strongylidae</taxon>
        <taxon>Oesophagostomum</taxon>
    </lineage>
</organism>
<reference evidence="2 3" key="1">
    <citation type="submission" date="2014-03" db="EMBL/GenBank/DDBJ databases">
        <title>Draft genome of the hookworm Oesophagostomum dentatum.</title>
        <authorList>
            <person name="Mitreva M."/>
        </authorList>
    </citation>
    <scope>NUCLEOTIDE SEQUENCE [LARGE SCALE GENOMIC DNA]</scope>
    <source>
        <strain evidence="2 3">OD-Hann</strain>
    </source>
</reference>
<proteinExistence type="predicted"/>
<keyword evidence="1" id="KW-0812">Transmembrane</keyword>
<evidence type="ECO:0000313" key="3">
    <source>
        <dbReference type="Proteomes" id="UP000053660"/>
    </source>
</evidence>
<dbReference type="EMBL" id="KN553095">
    <property type="protein sequence ID" value="KHJ90367.1"/>
    <property type="molecule type" value="Genomic_DNA"/>
</dbReference>
<feature type="non-terminal residue" evidence="2">
    <location>
        <position position="73"/>
    </location>
</feature>
<protein>
    <submittedName>
        <fullName evidence="2">Uncharacterized protein</fullName>
    </submittedName>
</protein>
<dbReference type="Proteomes" id="UP000053660">
    <property type="component" value="Unassembled WGS sequence"/>
</dbReference>
<keyword evidence="1" id="KW-0472">Membrane</keyword>